<evidence type="ECO:0000313" key="4">
    <source>
        <dbReference type="Proteomes" id="UP000248926"/>
    </source>
</evidence>
<dbReference type="Pfam" id="PF00248">
    <property type="entry name" value="Aldo_ket_red"/>
    <property type="match status" value="1"/>
</dbReference>
<evidence type="ECO:0000313" key="3">
    <source>
        <dbReference type="EMBL" id="RAO77061.1"/>
    </source>
</evidence>
<dbReference type="GO" id="GO:0016491">
    <property type="term" value="F:oxidoreductase activity"/>
    <property type="evidence" value="ECO:0007669"/>
    <property type="project" value="UniProtKB-KW"/>
</dbReference>
<name>A0A328P6Y3_9GAMM</name>
<dbReference type="Gene3D" id="3.20.20.100">
    <property type="entry name" value="NADP-dependent oxidoreductase domain"/>
    <property type="match status" value="1"/>
</dbReference>
<evidence type="ECO:0000259" key="2">
    <source>
        <dbReference type="Pfam" id="PF00248"/>
    </source>
</evidence>
<accession>A0A328P6Y3</accession>
<gene>
    <name evidence="3" type="ORF">CA260_03945</name>
</gene>
<keyword evidence="4" id="KW-1185">Reference proteome</keyword>
<proteinExistence type="predicted"/>
<dbReference type="InterPro" id="IPR050791">
    <property type="entry name" value="Aldo-Keto_reductase"/>
</dbReference>
<feature type="domain" description="NADP-dependent oxidoreductase" evidence="2">
    <location>
        <begin position="16"/>
        <end position="307"/>
    </location>
</feature>
<reference evidence="3 4" key="1">
    <citation type="journal article" date="2018" name="Genet. Mol. Biol.">
        <title>The genome sequence of Dyella jiangningensis FCAV SCS01 from a lignocellulose-decomposing microbial consortium metagenome reveals potential for biotechnological applications.</title>
        <authorList>
            <person name="Desiderato J.G."/>
            <person name="Alvarenga D.O."/>
            <person name="Constancio M.T.L."/>
            <person name="Alves L.M.C."/>
            <person name="Varani A.M."/>
        </authorList>
    </citation>
    <scope>NUCLEOTIDE SEQUENCE [LARGE SCALE GENOMIC DNA]</scope>
    <source>
        <strain evidence="3 4">FCAV SCS01</strain>
    </source>
</reference>
<dbReference type="InterPro" id="IPR023210">
    <property type="entry name" value="NADP_OxRdtase_dom"/>
</dbReference>
<sequence>MKYRPLGQNGPKVSALGLGCMGMSGMYGATDRDESIATIHAALDAGITLLDTGDFYGMGHNEMLIGEALVGRSRDSYQLSVKFGAQRGPAGDWLGYDARPAAVKTALAYTLQRLRTDYVDIYRPARLDPNVPIEETVGAIADLVKAGYVRSLGLSEVGVDTIRRANAVMPVSDLQIEYSLVSRGIEKEILPVCRELGIGITAYGVLSRGLISGHWSKNRQTDTRDFRTHSPRFQGANLEHNLKLVDALQKLASVKGCSIAQVAIAWALAQGEDIVPLVGSRTRERLDEALGALDIVLTAADLATLEQAFPPGVAAGDRYNTQGMASLDSER</sequence>
<dbReference type="OrthoDB" id="9772407at2"/>
<keyword evidence="1" id="KW-0560">Oxidoreductase</keyword>
<organism evidence="3 4">
    <name type="scientific">Dyella jiangningensis</name>
    <dbReference type="NCBI Taxonomy" id="1379159"/>
    <lineage>
        <taxon>Bacteria</taxon>
        <taxon>Pseudomonadati</taxon>
        <taxon>Pseudomonadota</taxon>
        <taxon>Gammaproteobacteria</taxon>
        <taxon>Lysobacterales</taxon>
        <taxon>Rhodanobacteraceae</taxon>
        <taxon>Dyella</taxon>
    </lineage>
</organism>
<evidence type="ECO:0000256" key="1">
    <source>
        <dbReference type="ARBA" id="ARBA00023002"/>
    </source>
</evidence>
<dbReference type="GO" id="GO:0005737">
    <property type="term" value="C:cytoplasm"/>
    <property type="evidence" value="ECO:0007669"/>
    <property type="project" value="TreeGrafter"/>
</dbReference>
<protein>
    <submittedName>
        <fullName evidence="3">Aldo/keto reductase</fullName>
    </submittedName>
</protein>
<dbReference type="PANTHER" id="PTHR43625">
    <property type="entry name" value="AFLATOXIN B1 ALDEHYDE REDUCTASE"/>
    <property type="match status" value="1"/>
</dbReference>
<dbReference type="Proteomes" id="UP000248926">
    <property type="component" value="Unassembled WGS sequence"/>
</dbReference>
<dbReference type="InterPro" id="IPR036812">
    <property type="entry name" value="NAD(P)_OxRdtase_dom_sf"/>
</dbReference>
<dbReference type="EMBL" id="NFZS01000001">
    <property type="protein sequence ID" value="RAO77061.1"/>
    <property type="molecule type" value="Genomic_DNA"/>
</dbReference>
<dbReference type="PANTHER" id="PTHR43625:SF40">
    <property type="entry name" value="ALDO-KETO REDUCTASE YAKC [NADP(+)]"/>
    <property type="match status" value="1"/>
</dbReference>
<dbReference type="AlphaFoldDB" id="A0A328P6Y3"/>
<comment type="caution">
    <text evidence="3">The sequence shown here is derived from an EMBL/GenBank/DDBJ whole genome shotgun (WGS) entry which is preliminary data.</text>
</comment>
<dbReference type="RefSeq" id="WP_111981121.1">
    <property type="nucleotide sequence ID" value="NZ_NFZS01000001.1"/>
</dbReference>
<dbReference type="SUPFAM" id="SSF51430">
    <property type="entry name" value="NAD(P)-linked oxidoreductase"/>
    <property type="match status" value="1"/>
</dbReference>